<dbReference type="PANTHER" id="PTHR35340">
    <property type="entry name" value="PQQ ENZYME REPEAT PROTEIN-RELATED"/>
    <property type="match status" value="1"/>
</dbReference>
<dbReference type="AlphaFoldDB" id="A0A6J4T2Z9"/>
<evidence type="ECO:0008006" key="2">
    <source>
        <dbReference type="Google" id="ProtNLM"/>
    </source>
</evidence>
<name>A0A6J4T2Z9_9ACTN</name>
<gene>
    <name evidence="1" type="ORF">AVDCRST_MAG12-3277</name>
</gene>
<dbReference type="InterPro" id="IPR011047">
    <property type="entry name" value="Quinoprotein_ADH-like_sf"/>
</dbReference>
<dbReference type="Pfam" id="PF14269">
    <property type="entry name" value="Arylsulfotran_2"/>
    <property type="match status" value="1"/>
</dbReference>
<dbReference type="PROSITE" id="PS51257">
    <property type="entry name" value="PROKAR_LIPOPROTEIN"/>
    <property type="match status" value="1"/>
</dbReference>
<accession>A0A6J4T2Z9</accession>
<dbReference type="InterPro" id="IPR039535">
    <property type="entry name" value="ASST-like"/>
</dbReference>
<reference evidence="1" key="1">
    <citation type="submission" date="2020-02" db="EMBL/GenBank/DDBJ databases">
        <authorList>
            <person name="Meier V. D."/>
        </authorList>
    </citation>
    <scope>NUCLEOTIDE SEQUENCE</scope>
    <source>
        <strain evidence="1">AVDCRST_MAG12</strain>
    </source>
</reference>
<protein>
    <recommendedName>
        <fullName evidence="2">PQQ enzyme repeat</fullName>
    </recommendedName>
</protein>
<dbReference type="InterPro" id="IPR006311">
    <property type="entry name" value="TAT_signal"/>
</dbReference>
<proteinExistence type="predicted"/>
<sequence length="508" mass="55909">MREKTTRRGFLVAAAFGVAGLALTGVAGCRQTRPGRASASPLRRPSEAWIFRSRPDLRPPVVQVLENRRGTSPGYIFLAPKKDPDETGPGQDGPMIVDNEGQPVWFHPAPPGEPDTMAFKAQSYRGRPVLTWWEGVHGGFGDGEYVIFDDSYREIGRVRAGNGYPGDHHEFFLTERGTALITIYAETPMDLSSYGGPEDGLVLDGIVQEIDVESGEVLFEWHSLEHVDVGESYYNPVDVPTNRFDYFHINSVDVDSDGNLLVSARRTSAVYKVDRESGEVMWRLGGKRSDFEMGEGTDFAYQHDARRQADGTITLFDNYGPNDEEDRSRAVVLEVDEEAMRASLVRDYFAPGGMPIADTQGNVQVLPEGNVFVGWGSEPFFSEFTKDGELLYHAGFAPWGESYRAFRLPWSGRPEESPAVSVGVGRGDKMTLYASWNGATDAAAWQVLAGPGPEELQVIESVPRHGFETVIEVKTAEPYVGVRAQDRSGESLGGIVAAEVSQRQRDAS</sequence>
<organism evidence="1">
    <name type="scientific">uncultured Rubrobacteraceae bacterium</name>
    <dbReference type="NCBI Taxonomy" id="349277"/>
    <lineage>
        <taxon>Bacteria</taxon>
        <taxon>Bacillati</taxon>
        <taxon>Actinomycetota</taxon>
        <taxon>Rubrobacteria</taxon>
        <taxon>Rubrobacterales</taxon>
        <taxon>Rubrobacteraceae</taxon>
        <taxon>environmental samples</taxon>
    </lineage>
</organism>
<dbReference type="SUPFAM" id="SSF101898">
    <property type="entry name" value="NHL repeat"/>
    <property type="match status" value="1"/>
</dbReference>
<dbReference type="PANTHER" id="PTHR35340:SF5">
    <property type="entry name" value="ASST-DOMAIN-CONTAINING PROTEIN"/>
    <property type="match status" value="1"/>
</dbReference>
<dbReference type="EMBL" id="CADCVK010000455">
    <property type="protein sequence ID" value="CAA9512102.1"/>
    <property type="molecule type" value="Genomic_DNA"/>
</dbReference>
<evidence type="ECO:0000313" key="1">
    <source>
        <dbReference type="EMBL" id="CAA9512102.1"/>
    </source>
</evidence>
<dbReference type="InterPro" id="IPR053143">
    <property type="entry name" value="Arylsulfate_ST"/>
</dbReference>
<dbReference type="PROSITE" id="PS51318">
    <property type="entry name" value="TAT"/>
    <property type="match status" value="1"/>
</dbReference>
<dbReference type="SUPFAM" id="SSF50998">
    <property type="entry name" value="Quinoprotein alcohol dehydrogenase-like"/>
    <property type="match status" value="1"/>
</dbReference>